<protein>
    <submittedName>
        <fullName evidence="1">Uncharacterized protein</fullName>
    </submittedName>
</protein>
<sequence>MAAANGESDETSGLATPLNHVLAQGAYGNASFVYQRKPSLVTQKLISQSCLHGSLPFTEVLPNLQAAETTQVVVCQQIVAAKQAHP</sequence>
<evidence type="ECO:0000313" key="1">
    <source>
        <dbReference type="EMBL" id="RLN42512.1"/>
    </source>
</evidence>
<organism evidence="1 2">
    <name type="scientific">Panicum miliaceum</name>
    <name type="common">Proso millet</name>
    <name type="synonym">Broomcorn millet</name>
    <dbReference type="NCBI Taxonomy" id="4540"/>
    <lineage>
        <taxon>Eukaryota</taxon>
        <taxon>Viridiplantae</taxon>
        <taxon>Streptophyta</taxon>
        <taxon>Embryophyta</taxon>
        <taxon>Tracheophyta</taxon>
        <taxon>Spermatophyta</taxon>
        <taxon>Magnoliopsida</taxon>
        <taxon>Liliopsida</taxon>
        <taxon>Poales</taxon>
        <taxon>Poaceae</taxon>
        <taxon>PACMAD clade</taxon>
        <taxon>Panicoideae</taxon>
        <taxon>Panicodae</taxon>
        <taxon>Paniceae</taxon>
        <taxon>Panicinae</taxon>
        <taxon>Panicum</taxon>
        <taxon>Panicum sect. Panicum</taxon>
    </lineage>
</organism>
<dbReference type="Proteomes" id="UP000275267">
    <property type="component" value="Unassembled WGS sequence"/>
</dbReference>
<name>A0A3L6TQT5_PANMI</name>
<comment type="caution">
    <text evidence="1">The sequence shown here is derived from an EMBL/GenBank/DDBJ whole genome shotgun (WGS) entry which is preliminary data.</text>
</comment>
<dbReference type="EMBL" id="PQIB02000001">
    <property type="protein sequence ID" value="RLN42512.1"/>
    <property type="molecule type" value="Genomic_DNA"/>
</dbReference>
<reference evidence="2" key="1">
    <citation type="journal article" date="2019" name="Nat. Commun.">
        <title>The genome of broomcorn millet.</title>
        <authorList>
            <person name="Zou C."/>
            <person name="Miki D."/>
            <person name="Li D."/>
            <person name="Tang Q."/>
            <person name="Xiao L."/>
            <person name="Rajput S."/>
            <person name="Deng P."/>
            <person name="Jia W."/>
            <person name="Huang R."/>
            <person name="Zhang M."/>
            <person name="Sun Y."/>
            <person name="Hu J."/>
            <person name="Fu X."/>
            <person name="Schnable P.S."/>
            <person name="Li F."/>
            <person name="Zhang H."/>
            <person name="Feng B."/>
            <person name="Zhu X."/>
            <person name="Liu R."/>
            <person name="Schnable J.C."/>
            <person name="Zhu J.-K."/>
            <person name="Zhang H."/>
        </authorList>
    </citation>
    <scope>NUCLEOTIDE SEQUENCE [LARGE SCALE GENOMIC DNA]</scope>
</reference>
<keyword evidence="2" id="KW-1185">Reference proteome</keyword>
<evidence type="ECO:0000313" key="2">
    <source>
        <dbReference type="Proteomes" id="UP000275267"/>
    </source>
</evidence>
<gene>
    <name evidence="1" type="ORF">C2845_PM01G03920</name>
</gene>
<proteinExistence type="predicted"/>
<accession>A0A3L6TQT5</accession>
<dbReference type="AlphaFoldDB" id="A0A3L6TQT5"/>